<keyword evidence="5" id="KW-1185">Reference proteome</keyword>
<organism evidence="4 5">
    <name type="scientific">Marinobacterium lutimaris</name>
    <dbReference type="NCBI Taxonomy" id="568106"/>
    <lineage>
        <taxon>Bacteria</taxon>
        <taxon>Pseudomonadati</taxon>
        <taxon>Pseudomonadota</taxon>
        <taxon>Gammaproteobacteria</taxon>
        <taxon>Oceanospirillales</taxon>
        <taxon>Oceanospirillaceae</taxon>
        <taxon>Marinobacterium</taxon>
    </lineage>
</organism>
<dbReference type="InterPro" id="IPR021104">
    <property type="entry name" value="KfrA_DNA-bd_N"/>
</dbReference>
<dbReference type="EMBL" id="FNVQ01000010">
    <property type="protein sequence ID" value="SEG88924.1"/>
    <property type="molecule type" value="Genomic_DNA"/>
</dbReference>
<name>A0A1H6DV54_9GAMM</name>
<dbReference type="AlphaFoldDB" id="A0A1H6DV54"/>
<sequence length="224" mass="25304">MPRISKVQQSDVFDAANRLREEGFNPTVRAIRELIGGATVIVTQHLKEWRKLHPIVEEGAEVDPVTASISELYDRLVEKATEALSEKAAEHDKELEEAAVLLEAEEFVLEEAKQKTESAMNEVRKQQLLIDTLKSELDQANRDAAESQAEKRAQTVELAHFKEKSEDLQWSLKQEQIRVKELEGKIEALGREHAGRLAELTELVQKIDSQSSQRQSPESTNGNQ</sequence>
<feature type="region of interest" description="Disordered" evidence="2">
    <location>
        <begin position="205"/>
        <end position="224"/>
    </location>
</feature>
<dbReference type="RefSeq" id="WP_104005926.1">
    <property type="nucleotide sequence ID" value="NZ_FNVQ01000010.1"/>
</dbReference>
<keyword evidence="4" id="KW-0238">DNA-binding</keyword>
<dbReference type="Pfam" id="PF11740">
    <property type="entry name" value="KfrA_N"/>
    <property type="match status" value="1"/>
</dbReference>
<reference evidence="4 5" key="1">
    <citation type="submission" date="2016-10" db="EMBL/GenBank/DDBJ databases">
        <authorList>
            <person name="de Groot N.N."/>
        </authorList>
    </citation>
    <scope>NUCLEOTIDE SEQUENCE [LARGE SCALE GENOMIC DNA]</scope>
    <source>
        <strain evidence="4 5">DSM 22012</strain>
    </source>
</reference>
<accession>A0A1H6DV54</accession>
<feature type="compositionally biased region" description="Polar residues" evidence="2">
    <location>
        <begin position="207"/>
        <end position="224"/>
    </location>
</feature>
<proteinExistence type="predicted"/>
<keyword evidence="1" id="KW-0175">Coiled coil</keyword>
<dbReference type="OrthoDB" id="583532at2"/>
<gene>
    <name evidence="4" type="ORF">SAMN05444390_11052</name>
</gene>
<feature type="domain" description="KfrA N-terminal DNA-binding" evidence="3">
    <location>
        <begin position="9"/>
        <end position="119"/>
    </location>
</feature>
<evidence type="ECO:0000256" key="1">
    <source>
        <dbReference type="SAM" id="Coils"/>
    </source>
</evidence>
<dbReference type="Proteomes" id="UP000236745">
    <property type="component" value="Unassembled WGS sequence"/>
</dbReference>
<evidence type="ECO:0000313" key="5">
    <source>
        <dbReference type="Proteomes" id="UP000236745"/>
    </source>
</evidence>
<evidence type="ECO:0000259" key="3">
    <source>
        <dbReference type="Pfam" id="PF11740"/>
    </source>
</evidence>
<protein>
    <submittedName>
        <fullName evidence="4">Replication region DNA-binding N-term</fullName>
    </submittedName>
</protein>
<feature type="coiled-coil region" evidence="1">
    <location>
        <begin position="77"/>
        <end position="192"/>
    </location>
</feature>
<evidence type="ECO:0000313" key="4">
    <source>
        <dbReference type="EMBL" id="SEG88924.1"/>
    </source>
</evidence>
<evidence type="ECO:0000256" key="2">
    <source>
        <dbReference type="SAM" id="MobiDB-lite"/>
    </source>
</evidence>
<dbReference type="GO" id="GO:0003677">
    <property type="term" value="F:DNA binding"/>
    <property type="evidence" value="ECO:0007669"/>
    <property type="project" value="UniProtKB-KW"/>
</dbReference>